<feature type="region of interest" description="Disordered" evidence="18">
    <location>
        <begin position="1509"/>
        <end position="1529"/>
    </location>
</feature>
<feature type="compositionally biased region" description="Polar residues" evidence="18">
    <location>
        <begin position="129"/>
        <end position="139"/>
    </location>
</feature>
<dbReference type="GO" id="GO:0008094">
    <property type="term" value="F:ATP-dependent activity, acting on DNA"/>
    <property type="evidence" value="ECO:0007669"/>
    <property type="project" value="TreeGrafter"/>
</dbReference>
<dbReference type="SUPFAM" id="SSF57850">
    <property type="entry name" value="RING/U-box"/>
    <property type="match status" value="1"/>
</dbReference>
<dbReference type="Gene3D" id="3.90.730.10">
    <property type="entry name" value="Ribonuclease T2-like"/>
    <property type="match status" value="1"/>
</dbReference>
<dbReference type="InterPro" id="IPR001841">
    <property type="entry name" value="Znf_RING"/>
</dbReference>
<feature type="active site" evidence="15">
    <location>
        <position position="2119"/>
    </location>
</feature>
<comment type="similarity">
    <text evidence="1">Belongs to the SNF2/RAD54 helicase family.</text>
</comment>
<dbReference type="Gene3D" id="3.40.50.300">
    <property type="entry name" value="P-loop containing nucleotide triphosphate hydrolases"/>
    <property type="match status" value="1"/>
</dbReference>
<dbReference type="InterPro" id="IPR000330">
    <property type="entry name" value="SNF2_N"/>
</dbReference>
<evidence type="ECO:0000313" key="22">
    <source>
        <dbReference type="EMBL" id="KAF8709661.1"/>
    </source>
</evidence>
<feature type="compositionally biased region" description="Polar residues" evidence="18">
    <location>
        <begin position="1034"/>
        <end position="1045"/>
    </location>
</feature>
<keyword evidence="7 16" id="KW-0863">Zinc-finger</keyword>
<sequence length="2311" mass="255611">MPPRRRSAAASAASSKTSTRAPSRSTRSSSSKSTPATSIAPSSEDEATKKPINTRKRRRQDDMDSDAIDESDKENEPENKSRGRKKRTISKVIIEIPAPQETVKAPKKAAPKIPGPSRNARAPAKSRRSSVLVSASKNRPSPPEKSGSESESESESEEDPDDDSGSEFDGSDIELEDAPEEELARVETKSQSSRRRAKSMDSDALDDGSDENASEDEALMLEAAIHASLAPDVDENGAGPSKSRPSAATARNKAAALRAAAAERRLGVKKADSGSDEFELDDGDDDEESAVLTDDSDEPLNKPGKSAKQTKKTGTMTIAQMRAERRAAKAASRSEMAPIASALRKKRKELGRKLTWAERTSVMLTLHHPELEDVWGDLERTIKPVAPQKADQPEGLKVTLLPFQRESLYWMRKQETGPWAGGMLADEMGMGKTIQTLALLVSDRQKPNLVVAPTVAIMQWKNEIEAHTEGFKVYMFHGGSREKNIKELAKYDIVLTSYSVLESSFRKQISGFKRKGEIVKEKSPLHALNWRRIILDEAHNIKERSTNTAKGAFELKGDYRWCLSGTPLQNRVGELYSLVRFIGGDPFSYYFCKRCPCKSLHWRFSDKKGCDDCGHSPMNHTCFWNNEILTPIQKNGMIGPGAIAFKKLKILLDRMMLRRTKVERADDLGLPPRTVVVRRDYFSPEEKELYLSLFSDAKRQFSTYVDAGTVLNNYSNIFSLLTRMRQMACHPDLVLKSKRNADLSGHITEAMVCRLCNDLAEDAIQSRCKHTFDRECIKQYLNTAIEQQPACPVCHVPISIDLEGPALEQDEEATAKARQGILGRLDVDTWRSSSKIEALIEELDNLRRQDATIKSIVFSQFVNFLDLIAFRLQRAGFSICRLEGSMSPEARNNTIQHFMNNVEVTVFLVSLKAGGVALNLTEASRVYLMDSWWNPAVEYQAMDRIHRLGQKRPVQAIKLVVEDSIESRIVQLQEKKSAMVDATLSADDNAIGRLTPEDLSFLFRGIMDVKDETKIQDFHFQQWFGGIAPDPNILSPTETQDQGLQVTDDADDHADEMWNDPPDLFEHTPEDSPSESFEAPHATQQVHQFSHSEPIAPRPAHDPPHQTRPAQPEVQMYTMQANSPPAAANGHQQINTPQPYYPNGAAYSTPMPQYTMTANHQTPNAPPNNPAYNTQYMTYAPSPHHVWQANNGVVYQPNGQNRPISEPPVDSILANHAASPPPPQATPPIYAHPQYTNSPVSAGSHQPLPPQQGNYGYTWTPEQLQMIQQQRQQRQPAEIQSMPHVLSPAPAQPPYRATVQPISQMQHRVQQAQSASPITMSPTMMHMGNSPVPFTGQYQDMFSVGTPAFVQAQHSSSNPAGINPQALSQPPVVKQPKLQQVDTIHLYKQYMQPQMMDAAPAETAKKLIKLLTAEDTPETDPQTRLWLLTRIRDGAGKEFFKTWANDADAMFLIKEWLRSATPSKDGKTEGGNNPLEWQETIMPLLQVIDRLPLGINQLRKSKIGSNILKLAKNPPNGGKRSTPNPTSTPSVCAKAAGILAKSVHLQNVVSIRDLASTLENRYRSLVDSHQATSSEDGKPAAGKRTEGGSRHFEFPTDMRGVKRKSETPPTKSGAPAKRAAITPTPSPAALVAQRLIAQKKEKEKETRAAAGTVTKETKSDSSFFTDTKPKPAPVKRVLPSFTKKSASTPASDVAQPSSHNTFEEALAHLGVKPKAGTPTAPEAMEGVAHSASRAPSISLEPNKKRKRVTFKPEEHLVEVRWIEKAIYDDDPDAFGAHHSVRDLDRDEGAAMHKQLVFEELIDWTEPIALVLSDVQLPERGLQSEEAHIQAEREKTALLAHYQPGAIPPWPTEIPVPNVDDSQTKIMLAGEDIDSLSEKPASVAELLAKIKAPAPTAETPAPPPMFESLKDLGIDPSTFTQMLQQHNIAPVIHPAEQAPSQPPTQPRHGSDWTGDRTEGGWNEHGPSGYDYEHSHRSRFDDRGRGRPLRGRGRGGRPDTDRGQKVCYFYPLGNSALERSKFSIIASVPPLTSMLSALISIVLGSSLAVSAFPSDDLDLVSGVPKLTTLGAKCGKSASISCRNTTVQEDLCCFNAPGGQFLLTQFWDFSPAVGPKDSWTIHGLWPDHCDGSYDANCAPERELFNITTVLEQSGQQKLLKYINQYWLNNNGTNEEFWEHEYNKHGTCISTLEPQCFKKSSKNQFPELVTYMTKTVELFQDLPTYKWLKAKGIVPSSTTTYTLAQIQQAVATKTGFIPTVGCNKQGYLSEMWYHYVVQGSVGTGKFIHSAPDGPKSSCPETGIKYVPKGTVIPTA</sequence>
<feature type="compositionally biased region" description="Basic and acidic residues" evidence="18">
    <location>
        <begin position="1947"/>
        <end position="1957"/>
    </location>
</feature>
<dbReference type="PROSITE" id="PS51194">
    <property type="entry name" value="HELICASE_CTER"/>
    <property type="match status" value="1"/>
</dbReference>
<dbReference type="GO" id="GO:0016787">
    <property type="term" value="F:hydrolase activity"/>
    <property type="evidence" value="ECO:0007669"/>
    <property type="project" value="UniProtKB-KW"/>
</dbReference>
<organism evidence="22 23">
    <name type="scientific">Rhizoctonia solani</name>
    <dbReference type="NCBI Taxonomy" id="456999"/>
    <lineage>
        <taxon>Eukaryota</taxon>
        <taxon>Fungi</taxon>
        <taxon>Dikarya</taxon>
        <taxon>Basidiomycota</taxon>
        <taxon>Agaricomycotina</taxon>
        <taxon>Agaricomycetes</taxon>
        <taxon>Cantharellales</taxon>
        <taxon>Ceratobasidiaceae</taxon>
        <taxon>Rhizoctonia</taxon>
    </lineage>
</organism>
<dbReference type="PANTHER" id="PTHR45626:SF12">
    <property type="entry name" value="DNA REPAIR PROTEIN RAD16"/>
    <property type="match status" value="1"/>
</dbReference>
<reference evidence="22" key="1">
    <citation type="submission" date="2020-09" db="EMBL/GenBank/DDBJ databases">
        <title>Comparative genome analyses of four rice-infecting Rhizoctonia solani isolates reveal extensive enrichment of homogalacturonan modification genes.</title>
        <authorList>
            <person name="Lee D.-Y."/>
            <person name="Jeon J."/>
            <person name="Kim K.-T."/>
            <person name="Cheong K."/>
            <person name="Song H."/>
            <person name="Choi G."/>
            <person name="Ko J."/>
            <person name="Opiyo S.O."/>
            <person name="Zuo S."/>
            <person name="Madhav S."/>
            <person name="Lee Y.-H."/>
            <person name="Wang G.-L."/>
        </authorList>
    </citation>
    <scope>NUCLEOTIDE SEQUENCE</scope>
    <source>
        <strain evidence="22">AG1-IA WGL</strain>
    </source>
</reference>
<evidence type="ECO:0000256" key="2">
    <source>
        <dbReference type="ARBA" id="ARBA00007469"/>
    </source>
</evidence>
<evidence type="ECO:0000256" key="16">
    <source>
        <dbReference type="PROSITE-ProRule" id="PRU00175"/>
    </source>
</evidence>
<dbReference type="Gene3D" id="3.30.40.10">
    <property type="entry name" value="Zinc/RING finger domain, C3HC4 (zinc finger)"/>
    <property type="match status" value="1"/>
</dbReference>
<keyword evidence="4" id="KW-0540">Nuclease</keyword>
<dbReference type="Pfam" id="PF00097">
    <property type="entry name" value="zf-C3HC4"/>
    <property type="match status" value="1"/>
</dbReference>
<dbReference type="InterPro" id="IPR050628">
    <property type="entry name" value="SNF2_RAD54_helicase_TF"/>
</dbReference>
<dbReference type="SMART" id="SM00490">
    <property type="entry name" value="HELICc"/>
    <property type="match status" value="1"/>
</dbReference>
<evidence type="ECO:0000256" key="15">
    <source>
        <dbReference type="PIRSR" id="PIRSR633697-1"/>
    </source>
</evidence>
<feature type="region of interest" description="Disordered" evidence="18">
    <location>
        <begin position="1567"/>
        <end position="1627"/>
    </location>
</feature>
<dbReference type="GO" id="GO:0005524">
    <property type="term" value="F:ATP binding"/>
    <property type="evidence" value="ECO:0007669"/>
    <property type="project" value="UniProtKB-KW"/>
</dbReference>
<feature type="region of interest" description="Disordered" evidence="18">
    <location>
        <begin position="1"/>
        <end position="313"/>
    </location>
</feature>
<dbReference type="GO" id="GO:0008270">
    <property type="term" value="F:zinc ion binding"/>
    <property type="evidence" value="ECO:0007669"/>
    <property type="project" value="UniProtKB-KW"/>
</dbReference>
<feature type="compositionally biased region" description="Acidic residues" evidence="18">
    <location>
        <begin position="63"/>
        <end position="73"/>
    </location>
</feature>
<dbReference type="InterPro" id="IPR014001">
    <property type="entry name" value="Helicase_ATP-bd"/>
</dbReference>
<evidence type="ECO:0000313" key="23">
    <source>
        <dbReference type="Proteomes" id="UP000602905"/>
    </source>
</evidence>
<dbReference type="PROSITE" id="PS50089">
    <property type="entry name" value="ZF_RING_2"/>
    <property type="match status" value="1"/>
</dbReference>
<evidence type="ECO:0000256" key="11">
    <source>
        <dbReference type="ARBA" id="ARBA00022840"/>
    </source>
</evidence>
<dbReference type="PROSITE" id="PS00530">
    <property type="entry name" value="RNASE_T2_1"/>
    <property type="match status" value="1"/>
</dbReference>
<evidence type="ECO:0000256" key="3">
    <source>
        <dbReference type="ARBA" id="ARBA00012571"/>
    </source>
</evidence>
<dbReference type="CDD" id="cd18793">
    <property type="entry name" value="SF2_C_SNF"/>
    <property type="match status" value="1"/>
</dbReference>
<feature type="domain" description="RING-type" evidence="19">
    <location>
        <begin position="753"/>
        <end position="795"/>
    </location>
</feature>
<feature type="domain" description="Helicase ATP-binding" evidence="20">
    <location>
        <begin position="421"/>
        <end position="585"/>
    </location>
</feature>
<feature type="compositionally biased region" description="Polar residues" evidence="18">
    <location>
        <begin position="1519"/>
        <end position="1529"/>
    </location>
</feature>
<evidence type="ECO:0000256" key="1">
    <source>
        <dbReference type="ARBA" id="ARBA00007025"/>
    </source>
</evidence>
<evidence type="ECO:0000256" key="18">
    <source>
        <dbReference type="SAM" id="MobiDB-lite"/>
    </source>
</evidence>
<evidence type="ECO:0000256" key="14">
    <source>
        <dbReference type="ARBA" id="ARBA00023239"/>
    </source>
</evidence>
<feature type="active site" evidence="15">
    <location>
        <position position="2181"/>
    </location>
</feature>
<dbReference type="InterPro" id="IPR018957">
    <property type="entry name" value="Znf_C3HC4_RING-type"/>
</dbReference>
<dbReference type="GO" id="GO:0003723">
    <property type="term" value="F:RNA binding"/>
    <property type="evidence" value="ECO:0007669"/>
    <property type="project" value="InterPro"/>
</dbReference>
<dbReference type="EMBL" id="JACYCD010000048">
    <property type="protein sequence ID" value="KAF8709661.1"/>
    <property type="molecule type" value="Genomic_DNA"/>
</dbReference>
<evidence type="ECO:0000256" key="6">
    <source>
        <dbReference type="ARBA" id="ARBA00022741"/>
    </source>
</evidence>
<keyword evidence="6" id="KW-0547">Nucleotide-binding</keyword>
<proteinExistence type="inferred from homology"/>
<evidence type="ECO:0000256" key="8">
    <source>
        <dbReference type="ARBA" id="ARBA00022801"/>
    </source>
</evidence>
<dbReference type="Pfam" id="PF00445">
    <property type="entry name" value="Ribonuclease_T2"/>
    <property type="match status" value="1"/>
</dbReference>
<gene>
    <name evidence="22" type="ORF">RHS03_03248</name>
</gene>
<feature type="compositionally biased region" description="Basic and acidic residues" evidence="18">
    <location>
        <begin position="261"/>
        <end position="273"/>
    </location>
</feature>
<dbReference type="SMART" id="SM00487">
    <property type="entry name" value="DEXDc"/>
    <property type="match status" value="1"/>
</dbReference>
<dbReference type="Pfam" id="PF00271">
    <property type="entry name" value="Helicase_C"/>
    <property type="match status" value="1"/>
</dbReference>
<feature type="domain" description="Helicase C-terminal" evidence="21">
    <location>
        <begin position="835"/>
        <end position="991"/>
    </location>
</feature>
<feature type="compositionally biased region" description="Basic residues" evidence="18">
    <location>
        <begin position="1984"/>
        <end position="1993"/>
    </location>
</feature>
<dbReference type="InterPro" id="IPR013083">
    <property type="entry name" value="Znf_RING/FYVE/PHD"/>
</dbReference>
<keyword evidence="11" id="KW-0067">ATP-binding</keyword>
<feature type="compositionally biased region" description="Polar residues" evidence="18">
    <location>
        <begin position="1682"/>
        <end position="1698"/>
    </location>
</feature>
<feature type="active site" evidence="15">
    <location>
        <position position="2177"/>
    </location>
</feature>
<dbReference type="EC" id="4.6.1.19" evidence="3"/>
<dbReference type="GO" id="GO:0006289">
    <property type="term" value="P:nucleotide-excision repair"/>
    <property type="evidence" value="ECO:0007669"/>
    <property type="project" value="TreeGrafter"/>
</dbReference>
<dbReference type="CDD" id="cd18008">
    <property type="entry name" value="DEXDc_SHPRH-like"/>
    <property type="match status" value="1"/>
</dbReference>
<dbReference type="SMART" id="SM00184">
    <property type="entry name" value="RING"/>
    <property type="match status" value="1"/>
</dbReference>
<keyword evidence="12" id="KW-1015">Disulfide bond</keyword>
<feature type="region of interest" description="Disordered" evidence="18">
    <location>
        <begin position="1639"/>
        <end position="1698"/>
    </location>
</feature>
<dbReference type="Gene3D" id="3.40.50.10810">
    <property type="entry name" value="Tandem AAA-ATPase domain"/>
    <property type="match status" value="1"/>
</dbReference>
<comment type="caution">
    <text evidence="22">The sequence shown here is derived from an EMBL/GenBank/DDBJ whole genome shotgun (WGS) entry which is preliminary data.</text>
</comment>
<evidence type="ECO:0000256" key="7">
    <source>
        <dbReference type="ARBA" id="ARBA00022771"/>
    </source>
</evidence>
<dbReference type="InterPro" id="IPR033697">
    <property type="entry name" value="Ribonuclease_T2_eukaryotic"/>
</dbReference>
<evidence type="ECO:0000256" key="12">
    <source>
        <dbReference type="ARBA" id="ARBA00023157"/>
    </source>
</evidence>
<dbReference type="InterPro" id="IPR001650">
    <property type="entry name" value="Helicase_C-like"/>
</dbReference>
<dbReference type="PROSITE" id="PS51192">
    <property type="entry name" value="HELICASE_ATP_BIND_1"/>
    <property type="match status" value="1"/>
</dbReference>
<dbReference type="PANTHER" id="PTHR45626">
    <property type="entry name" value="TRANSCRIPTION TERMINATION FACTOR 2-RELATED"/>
    <property type="match status" value="1"/>
</dbReference>
<dbReference type="GO" id="GO:0004386">
    <property type="term" value="F:helicase activity"/>
    <property type="evidence" value="ECO:0007669"/>
    <property type="project" value="UniProtKB-KW"/>
</dbReference>
<dbReference type="InterPro" id="IPR049730">
    <property type="entry name" value="SNF2/RAD54-like_C"/>
</dbReference>
<feature type="compositionally biased region" description="Low complexity" evidence="18">
    <location>
        <begin position="244"/>
        <end position="260"/>
    </location>
</feature>
<evidence type="ECO:0000259" key="20">
    <source>
        <dbReference type="PROSITE" id="PS51192"/>
    </source>
</evidence>
<dbReference type="Pfam" id="PF00176">
    <property type="entry name" value="SNF2-rel_dom"/>
    <property type="match status" value="1"/>
</dbReference>
<feature type="compositionally biased region" description="Acidic residues" evidence="18">
    <location>
        <begin position="150"/>
        <end position="181"/>
    </location>
</feature>
<feature type="compositionally biased region" description="Low complexity" evidence="18">
    <location>
        <begin position="8"/>
        <end position="42"/>
    </location>
</feature>
<keyword evidence="9" id="KW-0347">Helicase</keyword>
<evidence type="ECO:0000259" key="21">
    <source>
        <dbReference type="PROSITE" id="PS51194"/>
    </source>
</evidence>
<dbReference type="SUPFAM" id="SSF52540">
    <property type="entry name" value="P-loop containing nucleoside triphosphate hydrolases"/>
    <property type="match status" value="2"/>
</dbReference>
<feature type="compositionally biased region" description="Acidic residues" evidence="18">
    <location>
        <begin position="1048"/>
        <end position="1058"/>
    </location>
</feature>
<evidence type="ECO:0000256" key="17">
    <source>
        <dbReference type="RuleBase" id="RU004328"/>
    </source>
</evidence>
<feature type="region of interest" description="Disordered" evidence="18">
    <location>
        <begin position="1934"/>
        <end position="1998"/>
    </location>
</feature>
<dbReference type="InterPro" id="IPR033130">
    <property type="entry name" value="RNase_T2_His_AS_2"/>
</dbReference>
<keyword evidence="13" id="KW-0325">Glycoprotein</keyword>
<feature type="compositionally biased region" description="Basic and acidic residues" evidence="18">
    <location>
        <begin position="1575"/>
        <end position="1606"/>
    </location>
</feature>
<feature type="non-terminal residue" evidence="22">
    <location>
        <position position="2311"/>
    </location>
</feature>
<keyword evidence="10" id="KW-0862">Zinc</keyword>
<keyword evidence="14" id="KW-0456">Lyase</keyword>
<keyword evidence="5" id="KW-0479">Metal-binding</keyword>
<feature type="region of interest" description="Disordered" evidence="18">
    <location>
        <begin position="1029"/>
        <end position="1110"/>
    </location>
</feature>
<dbReference type="InterPro" id="IPR001568">
    <property type="entry name" value="RNase_T2-like"/>
</dbReference>
<dbReference type="SUPFAM" id="SSF55895">
    <property type="entry name" value="Ribonuclease Rh-like"/>
    <property type="match status" value="1"/>
</dbReference>
<dbReference type="InterPro" id="IPR018188">
    <property type="entry name" value="RNase_T2_His_AS_1"/>
</dbReference>
<feature type="compositionally biased region" description="Basic and acidic residues" evidence="18">
    <location>
        <begin position="1969"/>
        <end position="1983"/>
    </location>
</feature>
<evidence type="ECO:0000256" key="10">
    <source>
        <dbReference type="ARBA" id="ARBA00022833"/>
    </source>
</evidence>
<dbReference type="InterPro" id="IPR027417">
    <property type="entry name" value="P-loop_NTPase"/>
</dbReference>
<dbReference type="InterPro" id="IPR036430">
    <property type="entry name" value="RNase_T2-like_sf"/>
</dbReference>
<evidence type="ECO:0000256" key="5">
    <source>
        <dbReference type="ARBA" id="ARBA00022723"/>
    </source>
</evidence>
<evidence type="ECO:0000256" key="9">
    <source>
        <dbReference type="ARBA" id="ARBA00022806"/>
    </source>
</evidence>
<dbReference type="OrthoDB" id="448448at2759"/>
<dbReference type="GO" id="GO:0005634">
    <property type="term" value="C:nucleus"/>
    <property type="evidence" value="ECO:0007669"/>
    <property type="project" value="TreeGrafter"/>
</dbReference>
<dbReference type="GO" id="GO:0033897">
    <property type="term" value="F:ribonuclease T2 activity"/>
    <property type="evidence" value="ECO:0007669"/>
    <property type="project" value="UniProtKB-EC"/>
</dbReference>
<dbReference type="FunFam" id="3.90.730.10:FF:000004">
    <property type="entry name" value="Ribonuclease T2-like"/>
    <property type="match status" value="1"/>
</dbReference>
<evidence type="ECO:0000256" key="13">
    <source>
        <dbReference type="ARBA" id="ARBA00023180"/>
    </source>
</evidence>
<dbReference type="CDD" id="cd01061">
    <property type="entry name" value="RNase_T2_euk"/>
    <property type="match status" value="1"/>
</dbReference>
<dbReference type="PROSITE" id="PS00531">
    <property type="entry name" value="RNASE_T2_2"/>
    <property type="match status" value="1"/>
</dbReference>
<feature type="compositionally biased region" description="Acidic residues" evidence="18">
    <location>
        <begin position="203"/>
        <end position="219"/>
    </location>
</feature>
<dbReference type="InterPro" id="IPR038718">
    <property type="entry name" value="SNF2-like_sf"/>
</dbReference>
<feature type="compositionally biased region" description="Acidic residues" evidence="18">
    <location>
        <begin position="274"/>
        <end position="298"/>
    </location>
</feature>
<name>A0A8H7HXW2_9AGAM</name>
<evidence type="ECO:0000256" key="4">
    <source>
        <dbReference type="ARBA" id="ARBA00022722"/>
    </source>
</evidence>
<accession>A0A8H7HXW2</accession>
<feature type="compositionally biased region" description="Polar residues" evidence="18">
    <location>
        <begin position="1082"/>
        <end position="1091"/>
    </location>
</feature>
<keyword evidence="8" id="KW-0378">Hydrolase</keyword>
<evidence type="ECO:0000259" key="19">
    <source>
        <dbReference type="PROSITE" id="PS50089"/>
    </source>
</evidence>
<dbReference type="Proteomes" id="UP000602905">
    <property type="component" value="Unassembled WGS sequence"/>
</dbReference>
<comment type="similarity">
    <text evidence="2 17">Belongs to the RNase T2 family.</text>
</comment>
<protein>
    <recommendedName>
        <fullName evidence="3">ribonuclease T2</fullName>
        <ecNumber evidence="3">4.6.1.19</ecNumber>
    </recommendedName>
</protein>